<protein>
    <recommendedName>
        <fullName evidence="5">Peptidyl-prolyl cis-trans isomerase</fullName>
        <ecNumber evidence="5">5.2.1.8</ecNumber>
    </recommendedName>
</protein>
<comment type="caution">
    <text evidence="9">The sequence shown here is derived from an EMBL/GenBank/DDBJ whole genome shotgun (WGS) entry which is preliminary data.</text>
</comment>
<evidence type="ECO:0000256" key="2">
    <source>
        <dbReference type="ARBA" id="ARBA00023110"/>
    </source>
</evidence>
<sequence>MISRRTLVTALTAAAAGGTLAACGGDKSTTQKPSANPSAPAEKGGAVLDKLTISDNVGKEPKVTFDAPLEYKEQENTVVVKGDGAAVKQGDTIITRSVFIDPASGDTLFSEFKEKSATALPVVEKTIGKSAAEFFSGMAVGTRFAQAGFTADQSGQGQQPILQVGDLEGIALKRAEGTQKPVPSGMPEFTLGDNGAPELKGKPSGKAPTELVAEPTIVGTGEKAAKGDTLVMHYTGWDWETGEKFDSSWDRGEPFVFPLGAGRVIPGWDNGLEGAAAGSQYLLVIPPKDGYGDDPAQHELGGKTLIFAADVLYVAKA</sequence>
<comment type="similarity">
    <text evidence="5">Belongs to the FKBP-type PPIase family.</text>
</comment>
<evidence type="ECO:0000313" key="10">
    <source>
        <dbReference type="Proteomes" id="UP000568050"/>
    </source>
</evidence>
<evidence type="ECO:0000313" key="9">
    <source>
        <dbReference type="EMBL" id="MBB3022442.1"/>
    </source>
</evidence>
<dbReference type="Gene3D" id="3.10.50.40">
    <property type="match status" value="1"/>
</dbReference>
<dbReference type="InterPro" id="IPR046357">
    <property type="entry name" value="PPIase_dom_sf"/>
</dbReference>
<dbReference type="Pfam" id="PF00254">
    <property type="entry name" value="FKBP_C"/>
    <property type="match status" value="1"/>
</dbReference>
<dbReference type="AlphaFoldDB" id="A0A839QR02"/>
<keyword evidence="3 4" id="KW-0413">Isomerase</keyword>
<comment type="catalytic activity">
    <reaction evidence="1 4 5">
        <text>[protein]-peptidylproline (omega=180) = [protein]-peptidylproline (omega=0)</text>
        <dbReference type="Rhea" id="RHEA:16237"/>
        <dbReference type="Rhea" id="RHEA-COMP:10747"/>
        <dbReference type="Rhea" id="RHEA-COMP:10748"/>
        <dbReference type="ChEBI" id="CHEBI:83833"/>
        <dbReference type="ChEBI" id="CHEBI:83834"/>
        <dbReference type="EC" id="5.2.1.8"/>
    </reaction>
</comment>
<evidence type="ECO:0000256" key="5">
    <source>
        <dbReference type="RuleBase" id="RU003915"/>
    </source>
</evidence>
<dbReference type="PANTHER" id="PTHR45779">
    <property type="entry name" value="PEPTIDYLPROLYL ISOMERASE"/>
    <property type="match status" value="1"/>
</dbReference>
<evidence type="ECO:0000256" key="6">
    <source>
        <dbReference type="SAM" id="MobiDB-lite"/>
    </source>
</evidence>
<dbReference type="Proteomes" id="UP000568050">
    <property type="component" value="Unassembled WGS sequence"/>
</dbReference>
<feature type="chain" id="PRO_5032537182" description="Peptidyl-prolyl cis-trans isomerase" evidence="7">
    <location>
        <begin position="22"/>
        <end position="317"/>
    </location>
</feature>
<evidence type="ECO:0000259" key="8">
    <source>
        <dbReference type="PROSITE" id="PS50059"/>
    </source>
</evidence>
<dbReference type="PROSITE" id="PS51318">
    <property type="entry name" value="TAT"/>
    <property type="match status" value="1"/>
</dbReference>
<evidence type="ECO:0000256" key="3">
    <source>
        <dbReference type="ARBA" id="ARBA00023235"/>
    </source>
</evidence>
<dbReference type="EMBL" id="JACHWP010000001">
    <property type="protein sequence ID" value="MBB3022442.1"/>
    <property type="molecule type" value="Genomic_DNA"/>
</dbReference>
<dbReference type="GO" id="GO:0003755">
    <property type="term" value="F:peptidyl-prolyl cis-trans isomerase activity"/>
    <property type="evidence" value="ECO:0007669"/>
    <property type="project" value="UniProtKB-UniRule"/>
</dbReference>
<keyword evidence="10" id="KW-1185">Reference proteome</keyword>
<dbReference type="InterPro" id="IPR001179">
    <property type="entry name" value="PPIase_FKBP_dom"/>
</dbReference>
<evidence type="ECO:0000256" key="7">
    <source>
        <dbReference type="SAM" id="SignalP"/>
    </source>
</evidence>
<dbReference type="PANTHER" id="PTHR45779:SF7">
    <property type="entry name" value="PEPTIDYLPROLYL ISOMERASE"/>
    <property type="match status" value="1"/>
</dbReference>
<name>A0A839QR02_9MICO</name>
<organism evidence="9 10">
    <name type="scientific">Helcobacillus massiliensis</name>
    <dbReference type="NCBI Taxonomy" id="521392"/>
    <lineage>
        <taxon>Bacteria</taxon>
        <taxon>Bacillati</taxon>
        <taxon>Actinomycetota</taxon>
        <taxon>Actinomycetes</taxon>
        <taxon>Micrococcales</taxon>
        <taxon>Dermabacteraceae</taxon>
        <taxon>Helcobacillus</taxon>
    </lineage>
</organism>
<evidence type="ECO:0000256" key="4">
    <source>
        <dbReference type="PROSITE-ProRule" id="PRU00277"/>
    </source>
</evidence>
<dbReference type="EC" id="5.2.1.8" evidence="5"/>
<evidence type="ECO:0000256" key="1">
    <source>
        <dbReference type="ARBA" id="ARBA00000971"/>
    </source>
</evidence>
<feature type="region of interest" description="Disordered" evidence="6">
    <location>
        <begin position="25"/>
        <end position="44"/>
    </location>
</feature>
<dbReference type="InterPro" id="IPR006311">
    <property type="entry name" value="TAT_signal"/>
</dbReference>
<reference evidence="9 10" key="1">
    <citation type="submission" date="2020-08" db="EMBL/GenBank/DDBJ databases">
        <title>Sequencing the genomes of 1000 actinobacteria strains.</title>
        <authorList>
            <person name="Klenk H.-P."/>
        </authorList>
    </citation>
    <scope>NUCLEOTIDE SEQUENCE [LARGE SCALE GENOMIC DNA]</scope>
    <source>
        <strain evidence="9 10">DSM 23040</strain>
    </source>
</reference>
<feature type="compositionally biased region" description="Polar residues" evidence="6">
    <location>
        <begin position="27"/>
        <end position="37"/>
    </location>
</feature>
<feature type="signal peptide" evidence="7">
    <location>
        <begin position="1"/>
        <end position="21"/>
    </location>
</feature>
<dbReference type="SUPFAM" id="SSF54534">
    <property type="entry name" value="FKBP-like"/>
    <property type="match status" value="1"/>
</dbReference>
<dbReference type="InterPro" id="IPR044609">
    <property type="entry name" value="FKBP2/11"/>
</dbReference>
<dbReference type="RefSeq" id="WP_183374492.1">
    <property type="nucleotide sequence ID" value="NZ_CBCSFZ010000032.1"/>
</dbReference>
<keyword evidence="7" id="KW-0732">Signal</keyword>
<feature type="domain" description="PPIase FKBP-type" evidence="8">
    <location>
        <begin position="227"/>
        <end position="315"/>
    </location>
</feature>
<dbReference type="PROSITE" id="PS50059">
    <property type="entry name" value="FKBP_PPIASE"/>
    <property type="match status" value="1"/>
</dbReference>
<accession>A0A839QR02</accession>
<proteinExistence type="inferred from homology"/>
<dbReference type="PROSITE" id="PS51257">
    <property type="entry name" value="PROKAR_LIPOPROTEIN"/>
    <property type="match status" value="1"/>
</dbReference>
<gene>
    <name evidence="9" type="ORF">FHX50_000690</name>
</gene>
<keyword evidence="2 4" id="KW-0697">Rotamase</keyword>